<evidence type="ECO:0000259" key="1">
    <source>
        <dbReference type="Pfam" id="PF05713"/>
    </source>
</evidence>
<sequence length="136" mass="15349">MSGQEQQENQKGKAIRERTFKVRLSESEYQLLDCNNPYGSIAKLLRQAAVEKATKIHNSKAEDNQKIKATKVVESSYSKTERALILELGRIGNNVNQIAKAVNTDIADTGAFDKVKLLHLLISIDQQLRELRPDDR</sequence>
<dbReference type="Pfam" id="PF05713">
    <property type="entry name" value="MobC"/>
    <property type="match status" value="1"/>
</dbReference>
<dbReference type="Proteomes" id="UP000012047">
    <property type="component" value="Unassembled WGS sequence"/>
</dbReference>
<evidence type="ECO:0000313" key="2">
    <source>
        <dbReference type="EMBL" id="EEY94576.1"/>
    </source>
</evidence>
<feature type="domain" description="Bacterial mobilisation" evidence="1">
    <location>
        <begin position="86"/>
        <end position="131"/>
    </location>
</feature>
<gene>
    <name evidence="2" type="ORF">HMPREF0016_03328</name>
</gene>
<protein>
    <submittedName>
        <fullName evidence="2">Bacterial mobilization protein MobC</fullName>
    </submittedName>
</protein>
<organism evidence="2 3">
    <name type="scientific">Acinetobacter johnsonii SH046</name>
    <dbReference type="NCBI Taxonomy" id="575586"/>
    <lineage>
        <taxon>Bacteria</taxon>
        <taxon>Pseudomonadati</taxon>
        <taxon>Pseudomonadota</taxon>
        <taxon>Gammaproteobacteria</taxon>
        <taxon>Moraxellales</taxon>
        <taxon>Moraxellaceae</taxon>
        <taxon>Acinetobacter</taxon>
    </lineage>
</organism>
<dbReference type="eggNOG" id="ENOG50329TH">
    <property type="taxonomic scope" value="Bacteria"/>
</dbReference>
<dbReference type="HOGENOM" id="CLU_096411_7_0_6"/>
<dbReference type="EMBL" id="GG704985">
    <property type="protein sequence ID" value="EEY94576.1"/>
    <property type="molecule type" value="Genomic_DNA"/>
</dbReference>
<reference evidence="3" key="1">
    <citation type="journal article" date="2012" name="PLoS ONE">
        <title>The success of Acinetobacter species; genetic, metabolic and virulence attributes.</title>
        <authorList>
            <person name="Peleg A.Y."/>
            <person name="de Breij A."/>
            <person name="Adams M.D."/>
            <person name="Cerqueira G.M."/>
            <person name="Mocali S."/>
            <person name="Galardini M."/>
            <person name="Nibbering P.H."/>
            <person name="Earl A.M."/>
            <person name="Ward D.V."/>
            <person name="Paterson D.L."/>
            <person name="Seifert H."/>
            <person name="Dijkshoorn L."/>
        </authorList>
    </citation>
    <scope>NUCLEOTIDE SEQUENCE [LARGE SCALE GENOMIC DNA]</scope>
    <source>
        <strain evidence="3">SH046</strain>
    </source>
</reference>
<dbReference type="InterPro" id="IPR008687">
    <property type="entry name" value="MobC"/>
</dbReference>
<proteinExistence type="predicted"/>
<accession>D0SHK5</accession>
<dbReference type="RefSeq" id="WP_005402015.1">
    <property type="nucleotide sequence ID" value="NZ_GG704985.1"/>
</dbReference>
<dbReference type="AlphaFoldDB" id="D0SHK5"/>
<name>D0SHK5_ACIJO</name>
<evidence type="ECO:0000313" key="3">
    <source>
        <dbReference type="Proteomes" id="UP000012047"/>
    </source>
</evidence>